<evidence type="ECO:0000313" key="2">
    <source>
        <dbReference type="Proteomes" id="UP000505325"/>
    </source>
</evidence>
<dbReference type="InterPro" id="IPR008713">
    <property type="entry name" value="Phage_lambda_NinG"/>
</dbReference>
<organism evidence="1 2">
    <name type="scientific">Paramixta manurensis</name>
    <dbReference type="NCBI Taxonomy" id="2740817"/>
    <lineage>
        <taxon>Bacteria</taxon>
        <taxon>Pseudomonadati</taxon>
        <taxon>Pseudomonadota</taxon>
        <taxon>Gammaproteobacteria</taxon>
        <taxon>Enterobacterales</taxon>
        <taxon>Erwiniaceae</taxon>
        <taxon>Paramixta</taxon>
    </lineage>
</organism>
<dbReference type="RefSeq" id="WP_173636251.1">
    <property type="nucleotide sequence ID" value="NZ_CP054212.1"/>
</dbReference>
<gene>
    <name evidence="1" type="ORF">PMPD1_3105</name>
</gene>
<sequence>MAKVIKSPKPKTCKSCKNKFIPSRPLQFVCSGPCAYQFQKRQKENQQKQAEAKSRREWRERKAKLKPLKHWEDLTQRVVNDYIRERDKELPCISCGTWETVQWEAGHYRSRGKASHIRYNEDNISKQCHRCNVQLSGNQQQYRINLIEKIGPQRVLALESNNTPHRYTREELDSIRALYRAKLRALIKQREEAA</sequence>
<dbReference type="EMBL" id="CP054212">
    <property type="protein sequence ID" value="QKJ88037.1"/>
    <property type="molecule type" value="Genomic_DNA"/>
</dbReference>
<accession>A0A6M8UI11</accession>
<reference evidence="1 2" key="1">
    <citation type="submission" date="2020-06" db="EMBL/GenBank/DDBJ databases">
        <title>Genome sequence of Paramixta manurensis strain PD-1.</title>
        <authorList>
            <person name="Lee C.W."/>
            <person name="Kim J."/>
        </authorList>
    </citation>
    <scope>NUCLEOTIDE SEQUENCE [LARGE SCALE GENOMIC DNA]</scope>
    <source>
        <strain evidence="1 2">PD-1</strain>
    </source>
</reference>
<dbReference type="Pfam" id="PF05766">
    <property type="entry name" value="NinG"/>
    <property type="match status" value="1"/>
</dbReference>
<protein>
    <submittedName>
        <fullName evidence="1">Recombination protein NinG</fullName>
    </submittedName>
</protein>
<evidence type="ECO:0000313" key="1">
    <source>
        <dbReference type="EMBL" id="QKJ88037.1"/>
    </source>
</evidence>
<dbReference type="Proteomes" id="UP000505325">
    <property type="component" value="Chromosome"/>
</dbReference>
<dbReference type="AlphaFoldDB" id="A0A6M8UI11"/>
<proteinExistence type="predicted"/>
<name>A0A6M8UI11_9GAMM</name>
<dbReference type="KEGG" id="pmak:PMPD1_3105"/>
<keyword evidence="2" id="KW-1185">Reference proteome</keyword>